<organism evidence="2 3">
    <name type="scientific">Didymella pomorum</name>
    <dbReference type="NCBI Taxonomy" id="749634"/>
    <lineage>
        <taxon>Eukaryota</taxon>
        <taxon>Fungi</taxon>
        <taxon>Dikarya</taxon>
        <taxon>Ascomycota</taxon>
        <taxon>Pezizomycotina</taxon>
        <taxon>Dothideomycetes</taxon>
        <taxon>Pleosporomycetidae</taxon>
        <taxon>Pleosporales</taxon>
        <taxon>Pleosporineae</taxon>
        <taxon>Didymellaceae</taxon>
        <taxon>Didymella</taxon>
    </lineage>
</organism>
<dbReference type="Proteomes" id="UP001140510">
    <property type="component" value="Unassembled WGS sequence"/>
</dbReference>
<evidence type="ECO:0000313" key="3">
    <source>
        <dbReference type="Proteomes" id="UP001140510"/>
    </source>
</evidence>
<feature type="compositionally biased region" description="Basic and acidic residues" evidence="1">
    <location>
        <begin position="20"/>
        <end position="38"/>
    </location>
</feature>
<feature type="region of interest" description="Disordered" evidence="1">
    <location>
        <begin position="19"/>
        <end position="38"/>
    </location>
</feature>
<name>A0A9W9D2L9_9PLEO</name>
<dbReference type="AlphaFoldDB" id="A0A9W9D2L9"/>
<accession>A0A9W9D2L9</accession>
<dbReference type="OrthoDB" id="10595702at2759"/>
<comment type="caution">
    <text evidence="2">The sequence shown here is derived from an EMBL/GenBank/DDBJ whole genome shotgun (WGS) entry which is preliminary data.</text>
</comment>
<dbReference type="EMBL" id="JAPEVA010000134">
    <property type="protein sequence ID" value="KAJ4398268.1"/>
    <property type="molecule type" value="Genomic_DNA"/>
</dbReference>
<keyword evidence="3" id="KW-1185">Reference proteome</keyword>
<reference evidence="2" key="1">
    <citation type="submission" date="2022-10" db="EMBL/GenBank/DDBJ databases">
        <title>Tapping the CABI collections for fungal endophytes: first genome assemblies for Collariella, Neodidymelliopsis, Ascochyta clinopodiicola, Didymella pomorum, Didymosphaeria variabile, Neocosmospora piperis and Neocucurbitaria cava.</title>
        <authorList>
            <person name="Hill R."/>
        </authorList>
    </citation>
    <scope>NUCLEOTIDE SEQUENCE</scope>
    <source>
        <strain evidence="2">IMI 355091</strain>
    </source>
</reference>
<gene>
    <name evidence="2" type="ORF">N0V91_010315</name>
</gene>
<protein>
    <submittedName>
        <fullName evidence="2">Uncharacterized protein</fullName>
    </submittedName>
</protein>
<proteinExistence type="predicted"/>
<sequence>MTSKRSYLSILFRPVKFKPKKNDSKDEKAKVSDSEDAELKTLDSKEAKKPVQWRYHVLQLVHDLAFITPGVEKALDEAFEDETMFELEKALKHVTTVLHIFNEEKRPEMIRRMHGNWEGLKMSDIPIHTCPESSAGFSDWPLKLFKAIYSLSEDLLVRESPNFKNSIYLCLLGVPSSEALFIIKSAWKLPTNSALFEFMLENSYNPDTGHLADPFQNNRGLMLAIYKLALVTRNCADEAKVALTDAFAAEDQFDKRFAAGIFSMLTDRFAGGD</sequence>
<evidence type="ECO:0000256" key="1">
    <source>
        <dbReference type="SAM" id="MobiDB-lite"/>
    </source>
</evidence>
<evidence type="ECO:0000313" key="2">
    <source>
        <dbReference type="EMBL" id="KAJ4398268.1"/>
    </source>
</evidence>